<protein>
    <submittedName>
        <fullName evidence="9">Uncharacterized protein YgbK (DUF1537 family)</fullName>
    </submittedName>
</protein>
<sequence length="442" mass="46518">MTGDRQAIKYLWYGDDFTGASDTLATFAEAGLKALLCLGVPDLGRLAAVGPFDALGIAGAARSMPPEALRREVDPVGRFAQELRITLLHYKCCSTFDSSPTFGSLGEAIRTLEHYMPNPLRAIVGGQPSLGRYCAFGNLFAAAGTGGEVFRIDRHPTMAHHPVTPMSEADLRLHLSKQGVPDIDLVDWRQLDSASDEALDARIAAIEGRAVMFDVLQTGHLQRIGRQLWQSAHSAPLLAVGASSVAEAVIAHWREIGLCTAEVPALEIAPARDPVFVLAGSQSALTAAQVETALAGGSNARYRSVALDIPSIVSDGAAVATTAEQCASLLRQGHSVIAHTGRMTDGGPSQLSVAQAGGRLLADVLRRAPFVRRAGVAGGDTSSLAVEALDIWALGFAGTLSKGVTLTRANSEDKRIDGLELMLKGGQMGGPDLFERLLGGVR</sequence>
<dbReference type="Gene3D" id="3.40.50.10840">
    <property type="entry name" value="Putative sugar-binding, N-terminal domain"/>
    <property type="match status" value="1"/>
</dbReference>
<dbReference type="GO" id="GO:0005524">
    <property type="term" value="F:ATP binding"/>
    <property type="evidence" value="ECO:0007669"/>
    <property type="project" value="UniProtKB-KW"/>
</dbReference>
<evidence type="ECO:0000313" key="10">
    <source>
        <dbReference type="Proteomes" id="UP000320653"/>
    </source>
</evidence>
<dbReference type="InterPro" id="IPR031475">
    <property type="entry name" value="NBD_C"/>
</dbReference>
<dbReference type="RefSeq" id="WP_186458455.1">
    <property type="nucleotide sequence ID" value="NZ_VIWP01000012.1"/>
</dbReference>
<keyword evidence="6" id="KW-0119">Carbohydrate metabolism</keyword>
<dbReference type="AlphaFoldDB" id="A0A561QAR8"/>
<evidence type="ECO:0000256" key="4">
    <source>
        <dbReference type="ARBA" id="ARBA00022777"/>
    </source>
</evidence>
<evidence type="ECO:0000256" key="2">
    <source>
        <dbReference type="ARBA" id="ARBA00022679"/>
    </source>
</evidence>
<evidence type="ECO:0000256" key="6">
    <source>
        <dbReference type="ARBA" id="ARBA00023277"/>
    </source>
</evidence>
<name>A0A561QAR8_9HYPH</name>
<dbReference type="Gene3D" id="3.40.980.20">
    <property type="entry name" value="Four-carbon acid sugar kinase, nucleotide binding domain"/>
    <property type="match status" value="1"/>
</dbReference>
<proteinExistence type="inferred from homology"/>
<keyword evidence="2" id="KW-0808">Transferase</keyword>
<evidence type="ECO:0000259" key="8">
    <source>
        <dbReference type="Pfam" id="PF17042"/>
    </source>
</evidence>
<evidence type="ECO:0000256" key="1">
    <source>
        <dbReference type="ARBA" id="ARBA00005715"/>
    </source>
</evidence>
<keyword evidence="10" id="KW-1185">Reference proteome</keyword>
<dbReference type="InterPro" id="IPR037051">
    <property type="entry name" value="4-carb_acid_sugar_kinase_N_sf"/>
</dbReference>
<keyword evidence="5" id="KW-0067">ATP-binding</keyword>
<keyword evidence="3" id="KW-0547">Nucleotide-binding</keyword>
<evidence type="ECO:0000313" key="9">
    <source>
        <dbReference type="EMBL" id="TWF47456.1"/>
    </source>
</evidence>
<dbReference type="GO" id="GO:0016301">
    <property type="term" value="F:kinase activity"/>
    <property type="evidence" value="ECO:0007669"/>
    <property type="project" value="UniProtKB-KW"/>
</dbReference>
<dbReference type="SUPFAM" id="SSF142764">
    <property type="entry name" value="YgbK-like"/>
    <property type="match status" value="1"/>
</dbReference>
<dbReference type="InterPro" id="IPR010737">
    <property type="entry name" value="4-carb_acid_sugar_kinase_N"/>
</dbReference>
<comment type="caution">
    <text evidence="9">The sequence shown here is derived from an EMBL/GenBank/DDBJ whole genome shotgun (WGS) entry which is preliminary data.</text>
</comment>
<dbReference type="Pfam" id="PF07005">
    <property type="entry name" value="SBD_N"/>
    <property type="match status" value="1"/>
</dbReference>
<evidence type="ECO:0000259" key="7">
    <source>
        <dbReference type="Pfam" id="PF07005"/>
    </source>
</evidence>
<evidence type="ECO:0000256" key="5">
    <source>
        <dbReference type="ARBA" id="ARBA00022840"/>
    </source>
</evidence>
<keyword evidence="4" id="KW-0418">Kinase</keyword>
<dbReference type="EMBL" id="VIWP01000012">
    <property type="protein sequence ID" value="TWF47456.1"/>
    <property type="molecule type" value="Genomic_DNA"/>
</dbReference>
<organism evidence="9 10">
    <name type="scientific">Neorhizobium alkalisoli</name>
    <dbReference type="NCBI Taxonomy" id="528178"/>
    <lineage>
        <taxon>Bacteria</taxon>
        <taxon>Pseudomonadati</taxon>
        <taxon>Pseudomonadota</taxon>
        <taxon>Alphaproteobacteria</taxon>
        <taxon>Hyphomicrobiales</taxon>
        <taxon>Rhizobiaceae</taxon>
        <taxon>Rhizobium/Agrobacterium group</taxon>
        <taxon>Neorhizobium</taxon>
    </lineage>
</organism>
<dbReference type="Proteomes" id="UP000320653">
    <property type="component" value="Unassembled WGS sequence"/>
</dbReference>
<evidence type="ECO:0000256" key="3">
    <source>
        <dbReference type="ARBA" id="ARBA00022741"/>
    </source>
</evidence>
<dbReference type="Pfam" id="PF17042">
    <property type="entry name" value="NBD_C"/>
    <property type="match status" value="1"/>
</dbReference>
<feature type="domain" description="Four-carbon acid sugar kinase nucleotide binding" evidence="8">
    <location>
        <begin position="277"/>
        <end position="434"/>
    </location>
</feature>
<accession>A0A561QAR8</accession>
<comment type="similarity">
    <text evidence="1">Belongs to the four-carbon acid sugar kinase family.</text>
</comment>
<dbReference type="InterPro" id="IPR042213">
    <property type="entry name" value="NBD_C_sf"/>
</dbReference>
<feature type="domain" description="Four-carbon acid sugar kinase N-terminal" evidence="7">
    <location>
        <begin position="11"/>
        <end position="248"/>
    </location>
</feature>
<reference evidence="9 10" key="1">
    <citation type="submission" date="2019-06" db="EMBL/GenBank/DDBJ databases">
        <title>Sorghum-associated microbial communities from plants grown in Nebraska, USA.</title>
        <authorList>
            <person name="Schachtman D."/>
        </authorList>
    </citation>
    <scope>NUCLEOTIDE SEQUENCE [LARGE SCALE GENOMIC DNA]</scope>
    <source>
        <strain evidence="9 10">1225</strain>
    </source>
</reference>
<gene>
    <name evidence="9" type="ORF">FHW37_11295</name>
</gene>